<protein>
    <recommendedName>
        <fullName evidence="1">EAL domain-containing protein</fullName>
    </recommendedName>
</protein>
<sequence>MADFDVSPPICSPLSDSFSSDPHFLRDAFAATLRRQRARQHAVTLSLKWQPRWCLKDATPRLIGAEAQAAQALWVSPGKASAKPLGRGRHRTVEQARRDLDEEVLELACHEAFSWAEPLRLMVPLTDPHGPTPQFLPRLDSILKWKKISPACLDVVIHEASLARENSEVAYVLALLRDQGVGIWLNRFGQDVSSMSLLRDRARSGVLSGVCLDGEALLKASMFCYARKTEPPHDIFEPENRCFVRGMIASIHALGLQVRLMGVEDATLLDFAVQSQCDEASGSYAALENYEDAFQHIETPHCATG</sequence>
<dbReference type="OrthoDB" id="7285279at2"/>
<dbReference type="AlphaFoldDB" id="A0A1D8UQT6"/>
<reference evidence="2 3" key="1">
    <citation type="journal article" date="2016" name="Microb. Cell Fact.">
        <title>Dissection of exopolysaccharide biosynthesis in Kozakia baliensis.</title>
        <authorList>
            <person name="Brandt J.U."/>
            <person name="Jakob F."/>
            <person name="Behr J."/>
            <person name="Geissler A.J."/>
            <person name="Vogel R.F."/>
        </authorList>
    </citation>
    <scope>NUCLEOTIDE SEQUENCE [LARGE SCALE GENOMIC DNA]</scope>
    <source>
        <strain evidence="2 3">DSM 14400</strain>
    </source>
</reference>
<dbReference type="Proteomes" id="UP000179145">
    <property type="component" value="Chromosome"/>
</dbReference>
<dbReference type="PROSITE" id="PS50883">
    <property type="entry name" value="EAL"/>
    <property type="match status" value="1"/>
</dbReference>
<dbReference type="SMART" id="SM00052">
    <property type="entry name" value="EAL"/>
    <property type="match status" value="1"/>
</dbReference>
<organism evidence="2 3">
    <name type="scientific">Kozakia baliensis</name>
    <dbReference type="NCBI Taxonomy" id="153496"/>
    <lineage>
        <taxon>Bacteria</taxon>
        <taxon>Pseudomonadati</taxon>
        <taxon>Pseudomonadota</taxon>
        <taxon>Alphaproteobacteria</taxon>
        <taxon>Acetobacterales</taxon>
        <taxon>Acetobacteraceae</taxon>
        <taxon>Kozakia</taxon>
    </lineage>
</organism>
<dbReference type="Pfam" id="PF00563">
    <property type="entry name" value="EAL"/>
    <property type="match status" value="1"/>
</dbReference>
<evidence type="ECO:0000313" key="3">
    <source>
        <dbReference type="Proteomes" id="UP000179145"/>
    </source>
</evidence>
<dbReference type="eggNOG" id="COG2200">
    <property type="taxonomic scope" value="Bacteria"/>
</dbReference>
<name>A0A1D8UQT6_9PROT</name>
<keyword evidence="3" id="KW-1185">Reference proteome</keyword>
<dbReference type="InterPro" id="IPR052155">
    <property type="entry name" value="Biofilm_reg_signaling"/>
</dbReference>
<dbReference type="InterPro" id="IPR001633">
    <property type="entry name" value="EAL_dom"/>
</dbReference>
<dbReference type="PANTHER" id="PTHR44757">
    <property type="entry name" value="DIGUANYLATE CYCLASE DGCP"/>
    <property type="match status" value="1"/>
</dbReference>
<dbReference type="Gene3D" id="3.20.20.450">
    <property type="entry name" value="EAL domain"/>
    <property type="match status" value="1"/>
</dbReference>
<accession>A0A1D8UQT6</accession>
<dbReference type="RefSeq" id="WP_070401804.1">
    <property type="nucleotide sequence ID" value="NZ_BJVW01000004.1"/>
</dbReference>
<dbReference type="KEGG" id="kba:A0U89_01145"/>
<dbReference type="EMBL" id="CP014674">
    <property type="protein sequence ID" value="AOX15966.1"/>
    <property type="molecule type" value="Genomic_DNA"/>
</dbReference>
<evidence type="ECO:0000313" key="2">
    <source>
        <dbReference type="EMBL" id="AOX15966.1"/>
    </source>
</evidence>
<gene>
    <name evidence="2" type="ORF">A0U89_01145</name>
</gene>
<proteinExistence type="predicted"/>
<dbReference type="InterPro" id="IPR035919">
    <property type="entry name" value="EAL_sf"/>
</dbReference>
<dbReference type="PANTHER" id="PTHR44757:SF2">
    <property type="entry name" value="BIOFILM ARCHITECTURE MAINTENANCE PROTEIN MBAA"/>
    <property type="match status" value="1"/>
</dbReference>
<feature type="domain" description="EAL" evidence="1">
    <location>
        <begin position="26"/>
        <end position="302"/>
    </location>
</feature>
<dbReference type="SUPFAM" id="SSF141868">
    <property type="entry name" value="EAL domain-like"/>
    <property type="match status" value="1"/>
</dbReference>
<evidence type="ECO:0000259" key="1">
    <source>
        <dbReference type="PROSITE" id="PS50883"/>
    </source>
</evidence>
<dbReference type="STRING" id="153496.A0U89_01145"/>